<keyword evidence="5" id="KW-1133">Transmembrane helix</keyword>
<dbReference type="GeneID" id="54472733"/>
<keyword evidence="7" id="KW-1185">Reference proteome</keyword>
<reference evidence="6" key="1">
    <citation type="journal article" date="2020" name="Stud. Mycol.">
        <title>101 Dothideomycetes genomes: a test case for predicting lifestyles and emergence of pathogens.</title>
        <authorList>
            <person name="Haridas S."/>
            <person name="Albert R."/>
            <person name="Binder M."/>
            <person name="Bloem J."/>
            <person name="Labutti K."/>
            <person name="Salamov A."/>
            <person name="Andreopoulos B."/>
            <person name="Baker S."/>
            <person name="Barry K."/>
            <person name="Bills G."/>
            <person name="Bluhm B."/>
            <person name="Cannon C."/>
            <person name="Castanera R."/>
            <person name="Culley D."/>
            <person name="Daum C."/>
            <person name="Ezra D."/>
            <person name="Gonzalez J."/>
            <person name="Henrissat B."/>
            <person name="Kuo A."/>
            <person name="Liang C."/>
            <person name="Lipzen A."/>
            <person name="Lutzoni F."/>
            <person name="Magnuson J."/>
            <person name="Mondo S."/>
            <person name="Nolan M."/>
            <person name="Ohm R."/>
            <person name="Pangilinan J."/>
            <person name="Park H.-J."/>
            <person name="Ramirez L."/>
            <person name="Alfaro M."/>
            <person name="Sun H."/>
            <person name="Tritt A."/>
            <person name="Yoshinaga Y."/>
            <person name="Zwiers L.-H."/>
            <person name="Turgeon B."/>
            <person name="Goodwin S."/>
            <person name="Spatafora J."/>
            <person name="Crous P."/>
            <person name="Grigoriev I."/>
        </authorList>
    </citation>
    <scope>NUCLEOTIDE SEQUENCE</scope>
    <source>
        <strain evidence="6">CBS 113389</strain>
    </source>
</reference>
<dbReference type="InterPro" id="IPR008630">
    <property type="entry name" value="Glyco_trans_34"/>
</dbReference>
<dbReference type="InterPro" id="IPR029044">
    <property type="entry name" value="Nucleotide-diphossugar_trans"/>
</dbReference>
<evidence type="ECO:0000256" key="3">
    <source>
        <dbReference type="ARBA" id="ARBA00022679"/>
    </source>
</evidence>
<dbReference type="OrthoDB" id="205108at2759"/>
<evidence type="ECO:0000256" key="5">
    <source>
        <dbReference type="SAM" id="Phobius"/>
    </source>
</evidence>
<organism evidence="6 7">
    <name type="scientific">Neohortaea acidophila</name>
    <dbReference type="NCBI Taxonomy" id="245834"/>
    <lineage>
        <taxon>Eukaryota</taxon>
        <taxon>Fungi</taxon>
        <taxon>Dikarya</taxon>
        <taxon>Ascomycota</taxon>
        <taxon>Pezizomycotina</taxon>
        <taxon>Dothideomycetes</taxon>
        <taxon>Dothideomycetidae</taxon>
        <taxon>Mycosphaerellales</taxon>
        <taxon>Teratosphaeriaceae</taxon>
        <taxon>Neohortaea</taxon>
    </lineage>
</organism>
<comment type="similarity">
    <text evidence="1">Belongs to the glycosyltransferase 34 family.</text>
</comment>
<keyword evidence="2" id="KW-0328">Glycosyltransferase</keyword>
<dbReference type="PANTHER" id="PTHR31306:SF10">
    <property type="entry name" value="ALPHA-1,6-MANNOSYLTRANSFERASE MNN11-RELATED"/>
    <property type="match status" value="1"/>
</dbReference>
<dbReference type="Gene3D" id="3.90.550.10">
    <property type="entry name" value="Spore Coat Polysaccharide Biosynthesis Protein SpsA, Chain A"/>
    <property type="match status" value="1"/>
</dbReference>
<dbReference type="PANTHER" id="PTHR31306">
    <property type="entry name" value="ALPHA-1,6-MANNOSYLTRANSFERASE MNN11-RELATED"/>
    <property type="match status" value="1"/>
</dbReference>
<evidence type="ECO:0000256" key="4">
    <source>
        <dbReference type="SAM" id="MobiDB-lite"/>
    </source>
</evidence>
<evidence type="ECO:0000313" key="7">
    <source>
        <dbReference type="Proteomes" id="UP000799767"/>
    </source>
</evidence>
<proteinExistence type="inferred from homology"/>
<name>A0A6A6PGG6_9PEZI</name>
<evidence type="ECO:0000256" key="1">
    <source>
        <dbReference type="ARBA" id="ARBA00005664"/>
    </source>
</evidence>
<dbReference type="Pfam" id="PF05637">
    <property type="entry name" value="Glyco_transf_34"/>
    <property type="match status" value="1"/>
</dbReference>
<keyword evidence="3 6" id="KW-0808">Transferase</keyword>
<accession>A0A6A6PGG6</accession>
<feature type="transmembrane region" description="Helical" evidence="5">
    <location>
        <begin position="35"/>
        <end position="54"/>
    </location>
</feature>
<dbReference type="GO" id="GO:0000136">
    <property type="term" value="C:mannan polymerase complex"/>
    <property type="evidence" value="ECO:0007669"/>
    <property type="project" value="TreeGrafter"/>
</dbReference>
<dbReference type="EMBL" id="MU001642">
    <property type="protein sequence ID" value="KAF2479035.1"/>
    <property type="molecule type" value="Genomic_DNA"/>
</dbReference>
<keyword evidence="5" id="KW-0472">Membrane</keyword>
<dbReference type="AlphaFoldDB" id="A0A6A6PGG6"/>
<sequence length="321" mass="36319">MSNVQFPYPRKSSLPAEPKPTRSIPSLRPRDIKRYGAYIVGGGTLIFFLVWLFSRPASTGQLPPGTPGAVIVTTLDPSTSASFRENIVANRKDYAARHGYATFFANTTDYNLMAGMPQSWSTVPALRHAMTTWPHAPWLFYLASSALIMSPHEPLSSKLLEPRKLESLMIVDRPVVPPDSVIRTMSHLQGDHIDFILTQDKDGLAGGSFLLRTGEWAKFFLDAWFDPLYRSYNFQKAENHALEHIVQWHGTILNKLALVPQRLMNSYTRDPAAINGDDGVYQEGDFVVNFASCAKDAKRNCEAEMEPMMTRWRELRDQERR</sequence>
<dbReference type="GO" id="GO:0006487">
    <property type="term" value="P:protein N-linked glycosylation"/>
    <property type="evidence" value="ECO:0007669"/>
    <property type="project" value="TreeGrafter"/>
</dbReference>
<evidence type="ECO:0000313" key="6">
    <source>
        <dbReference type="EMBL" id="KAF2479035.1"/>
    </source>
</evidence>
<dbReference type="GO" id="GO:0000009">
    <property type="term" value="F:alpha-1,6-mannosyltransferase activity"/>
    <property type="evidence" value="ECO:0007669"/>
    <property type="project" value="TreeGrafter"/>
</dbReference>
<protein>
    <submittedName>
        <fullName evidence="6">Galactosyl transferase GMA12/MNN10 family-domain-containing protein</fullName>
    </submittedName>
</protein>
<dbReference type="FunFam" id="3.90.550.10:FF:000149">
    <property type="entry name" value="Alpha-1,6-mannosyltransferase subunit"/>
    <property type="match status" value="1"/>
</dbReference>
<evidence type="ECO:0000256" key="2">
    <source>
        <dbReference type="ARBA" id="ARBA00022676"/>
    </source>
</evidence>
<keyword evidence="5" id="KW-0812">Transmembrane</keyword>
<feature type="region of interest" description="Disordered" evidence="4">
    <location>
        <begin position="1"/>
        <end position="26"/>
    </location>
</feature>
<dbReference type="Proteomes" id="UP000799767">
    <property type="component" value="Unassembled WGS sequence"/>
</dbReference>
<gene>
    <name evidence="6" type="ORF">BDY17DRAFT_257917</name>
</gene>
<dbReference type="RefSeq" id="XP_033585605.1">
    <property type="nucleotide sequence ID" value="XM_033731731.1"/>
</dbReference>